<keyword evidence="1" id="KW-0614">Plasmid</keyword>
<reference evidence="1 2" key="1">
    <citation type="submission" date="2016-06" db="EMBL/GenBank/DDBJ databases">
        <title>Adaptive Radiation by Waves of Gene Transfer Leads to Fine-Scale Resource Partitioning in Marine Microbes.</title>
        <authorList>
            <person name="Hehemann J.-H."/>
            <person name="Arevalo P."/>
            <person name="Datta M.S."/>
            <person name="Yu X."/>
            <person name="Corzett C."/>
            <person name="Henschel A."/>
            <person name="Preheim S.P."/>
            <person name="Timberlake S."/>
            <person name="Alm E.J."/>
            <person name="Polz M.F."/>
        </authorList>
    </citation>
    <scope>NUCLEOTIDE SEQUENCE [LARGE SCALE GENOMIC DNA]</scope>
    <source>
        <strain evidence="1 2">FF50</strain>
        <plasmid evidence="1 2">unnamed1</plasmid>
    </source>
</reference>
<protein>
    <submittedName>
        <fullName evidence="1">Uncharacterized protein</fullName>
    </submittedName>
</protein>
<geneLocation type="plasmid" evidence="1 2">
    <name>unnamed1</name>
</geneLocation>
<dbReference type="EMBL" id="CP016179">
    <property type="protein sequence ID" value="ANO35429.1"/>
    <property type="molecule type" value="Genomic_DNA"/>
</dbReference>
<dbReference type="KEGG" id="vbr:A6E01_19645"/>
<dbReference type="Gene3D" id="3.90.79.10">
    <property type="entry name" value="Nucleoside Triphosphate Pyrophosphohydrolase"/>
    <property type="match status" value="1"/>
</dbReference>
<accession>A0AAN0XZD3</accession>
<organism evidence="1 2">
    <name type="scientific">Vibrio breoganii</name>
    <dbReference type="NCBI Taxonomy" id="553239"/>
    <lineage>
        <taxon>Bacteria</taxon>
        <taxon>Pseudomonadati</taxon>
        <taxon>Pseudomonadota</taxon>
        <taxon>Gammaproteobacteria</taxon>
        <taxon>Vibrionales</taxon>
        <taxon>Vibrionaceae</taxon>
        <taxon>Vibrio</taxon>
    </lineage>
</organism>
<dbReference type="Proteomes" id="UP000092018">
    <property type="component" value="Plasmid unnamed1"/>
</dbReference>
<evidence type="ECO:0000313" key="2">
    <source>
        <dbReference type="Proteomes" id="UP000092018"/>
    </source>
</evidence>
<proteinExistence type="predicted"/>
<gene>
    <name evidence="1" type="ORF">A6E01_19645</name>
</gene>
<name>A0AAN0XZD3_9VIBR</name>
<dbReference type="AlphaFoldDB" id="A0AAN0XZD3"/>
<evidence type="ECO:0000313" key="1">
    <source>
        <dbReference type="EMBL" id="ANO35429.1"/>
    </source>
</evidence>
<sequence length="199" mass="22953">MTTTFFHLEVVAIMTNKGNYRKGEIELLCQLPVFDNENMTIFNDKVSYKNGRIGFEVRTTRKKHIELSIITKTEDGRLLLVREYLHQLRDWTWKIPTVNTLKTKTPQTEARLFIEEATQHKVNSIKNLFLMPELVPNEEWLIATTTDKPTLIKTALQQFSIQKAIAFTPEQVQLLIATGEIKHSHSLLVALSFTKLEGV</sequence>